<sequence>MRVTTPVSAHVPVFALGTYAEAHRGVVLAAKKNRNLAVRRYVGAVLDAGLDDLCARGELAEPFVIVPAPTSLRNARLRGGDTVTAFCRATRRVVTPILYTARKSLDQHQLSASGRRRNLAGRIHLRGEVPQAPIVLIDDVVTTGSTFAAAVERLLAAGANVQAAVAIAAA</sequence>
<evidence type="ECO:0000313" key="2">
    <source>
        <dbReference type="EMBL" id="PWC01842.1"/>
    </source>
</evidence>
<dbReference type="SUPFAM" id="SSF53271">
    <property type="entry name" value="PRTase-like"/>
    <property type="match status" value="1"/>
</dbReference>
<dbReference type="KEGG" id="cyz:C3B44_02720"/>
<dbReference type="PANTHER" id="PTHR47505">
    <property type="entry name" value="DNA UTILIZATION PROTEIN YHGH"/>
    <property type="match status" value="1"/>
</dbReference>
<dbReference type="CDD" id="cd06223">
    <property type="entry name" value="PRTases_typeI"/>
    <property type="match status" value="1"/>
</dbReference>
<dbReference type="AlphaFoldDB" id="A0A2U1T775"/>
<reference evidence="3" key="1">
    <citation type="submission" date="2018-04" db="EMBL/GenBank/DDBJ databases">
        <authorList>
            <person name="Liu S."/>
            <person name="Wang Z."/>
            <person name="Li J."/>
        </authorList>
    </citation>
    <scope>NUCLEOTIDE SEQUENCE [LARGE SCALE GENOMIC DNA]</scope>
    <source>
        <strain evidence="3">2189</strain>
    </source>
</reference>
<organism evidence="2 3">
    <name type="scientific">Corynebacterium yudongzhengii</name>
    <dbReference type="NCBI Taxonomy" id="2080740"/>
    <lineage>
        <taxon>Bacteria</taxon>
        <taxon>Bacillati</taxon>
        <taxon>Actinomycetota</taxon>
        <taxon>Actinomycetes</taxon>
        <taxon>Mycobacteriales</taxon>
        <taxon>Corynebacteriaceae</taxon>
        <taxon>Corynebacterium</taxon>
    </lineage>
</organism>
<evidence type="ECO:0000313" key="3">
    <source>
        <dbReference type="Proteomes" id="UP000244989"/>
    </source>
</evidence>
<dbReference type="InterPro" id="IPR000836">
    <property type="entry name" value="PRTase_dom"/>
</dbReference>
<dbReference type="InterPro" id="IPR029057">
    <property type="entry name" value="PRTase-like"/>
</dbReference>
<proteinExistence type="inferred from homology"/>
<dbReference type="InterPro" id="IPR051910">
    <property type="entry name" value="ComF/GntX_DNA_util-trans"/>
</dbReference>
<accession>A0A2U1T775</accession>
<dbReference type="OrthoDB" id="5244859at2"/>
<dbReference type="PANTHER" id="PTHR47505:SF1">
    <property type="entry name" value="DNA UTILIZATION PROTEIN YHGH"/>
    <property type="match status" value="1"/>
</dbReference>
<dbReference type="EMBL" id="QEEZ01000008">
    <property type="protein sequence ID" value="PWC01842.1"/>
    <property type="molecule type" value="Genomic_DNA"/>
</dbReference>
<dbReference type="Proteomes" id="UP000244989">
    <property type="component" value="Unassembled WGS sequence"/>
</dbReference>
<keyword evidence="3" id="KW-1185">Reference proteome</keyword>
<comment type="caution">
    <text evidence="2">The sequence shown here is derived from an EMBL/GenBank/DDBJ whole genome shotgun (WGS) entry which is preliminary data.</text>
</comment>
<comment type="similarity">
    <text evidence="1">Belongs to the ComF/GntX family.</text>
</comment>
<name>A0A2U1T775_9CORY</name>
<dbReference type="Gene3D" id="3.40.50.2020">
    <property type="match status" value="1"/>
</dbReference>
<protein>
    <submittedName>
        <fullName evidence="2">ComF family protein</fullName>
    </submittedName>
</protein>
<gene>
    <name evidence="2" type="ORF">DF222_05805</name>
</gene>
<dbReference type="RefSeq" id="WP_108431020.1">
    <property type="nucleotide sequence ID" value="NZ_QEEZ01000008.1"/>
</dbReference>
<evidence type="ECO:0000256" key="1">
    <source>
        <dbReference type="ARBA" id="ARBA00008007"/>
    </source>
</evidence>